<name>A0A174CJ82_9FIRM</name>
<evidence type="ECO:0000259" key="6">
    <source>
        <dbReference type="Pfam" id="PF08531"/>
    </source>
</evidence>
<gene>
    <name evidence="9" type="ORF">ERS852408_01544</name>
</gene>
<dbReference type="Gene3D" id="2.60.120.260">
    <property type="entry name" value="Galactose-binding domain-like"/>
    <property type="match status" value="2"/>
</dbReference>
<evidence type="ECO:0000256" key="3">
    <source>
        <dbReference type="ARBA" id="ARBA00022801"/>
    </source>
</evidence>
<dbReference type="Proteomes" id="UP000095380">
    <property type="component" value="Unassembled WGS sequence"/>
</dbReference>
<dbReference type="Gene3D" id="1.50.10.10">
    <property type="match status" value="1"/>
</dbReference>
<dbReference type="GO" id="GO:0005975">
    <property type="term" value="P:carbohydrate metabolic process"/>
    <property type="evidence" value="ECO:0007669"/>
    <property type="project" value="InterPro"/>
</dbReference>
<accession>A0A174CJ82</accession>
<dbReference type="Pfam" id="PF08531">
    <property type="entry name" value="Bac_rhamnosid_N"/>
    <property type="match status" value="1"/>
</dbReference>
<dbReference type="GO" id="GO:0030596">
    <property type="term" value="F:alpha-L-rhamnosidase activity"/>
    <property type="evidence" value="ECO:0007669"/>
    <property type="project" value="UniProtKB-EC"/>
</dbReference>
<feature type="compositionally biased region" description="Acidic residues" evidence="4">
    <location>
        <begin position="1361"/>
        <end position="1381"/>
    </location>
</feature>
<dbReference type="Gene3D" id="2.60.40.10">
    <property type="entry name" value="Immunoglobulins"/>
    <property type="match status" value="1"/>
</dbReference>
<feature type="domain" description="Alpha-L-rhamnosidase C-terminal" evidence="8">
    <location>
        <begin position="786"/>
        <end position="855"/>
    </location>
</feature>
<dbReference type="SMART" id="SM00728">
    <property type="entry name" value="ChW"/>
    <property type="match status" value="8"/>
</dbReference>
<dbReference type="InterPro" id="IPR008928">
    <property type="entry name" value="6-hairpin_glycosidase_sf"/>
</dbReference>
<dbReference type="Pfam" id="PF17389">
    <property type="entry name" value="Bac_rhamnosid6H"/>
    <property type="match status" value="1"/>
</dbReference>
<proteinExistence type="predicted"/>
<dbReference type="Pfam" id="PF07538">
    <property type="entry name" value="ChW"/>
    <property type="match status" value="7"/>
</dbReference>
<evidence type="ECO:0000259" key="5">
    <source>
        <dbReference type="Pfam" id="PF05592"/>
    </source>
</evidence>
<dbReference type="Pfam" id="PF17390">
    <property type="entry name" value="Bac_rhamnosid_C"/>
    <property type="match status" value="1"/>
</dbReference>
<evidence type="ECO:0000256" key="4">
    <source>
        <dbReference type="SAM" id="MobiDB-lite"/>
    </source>
</evidence>
<dbReference type="InterPro" id="IPR006637">
    <property type="entry name" value="ChW"/>
</dbReference>
<dbReference type="InterPro" id="IPR013737">
    <property type="entry name" value="Bac_rhamnosid_N"/>
</dbReference>
<feature type="compositionally biased region" description="Basic and acidic residues" evidence="4">
    <location>
        <begin position="1415"/>
        <end position="1425"/>
    </location>
</feature>
<dbReference type="InterPro" id="IPR035396">
    <property type="entry name" value="Bac_rhamnosid6H"/>
</dbReference>
<organism evidence="9 10">
    <name type="scientific">Dorea longicatena</name>
    <dbReference type="NCBI Taxonomy" id="88431"/>
    <lineage>
        <taxon>Bacteria</taxon>
        <taxon>Bacillati</taxon>
        <taxon>Bacillota</taxon>
        <taxon>Clostridia</taxon>
        <taxon>Lachnospirales</taxon>
        <taxon>Lachnospiraceae</taxon>
        <taxon>Dorea</taxon>
    </lineage>
</organism>
<dbReference type="InterPro" id="IPR008902">
    <property type="entry name" value="Rhamnosid_concanavalin"/>
</dbReference>
<evidence type="ECO:0000259" key="8">
    <source>
        <dbReference type="Pfam" id="PF17390"/>
    </source>
</evidence>
<comment type="catalytic activity">
    <reaction evidence="1">
        <text>Hydrolysis of terminal non-reducing alpha-L-rhamnose residues in alpha-L-rhamnosides.</text>
        <dbReference type="EC" id="3.2.1.40"/>
    </reaction>
</comment>
<evidence type="ECO:0000313" key="9">
    <source>
        <dbReference type="EMBL" id="CUO13303.1"/>
    </source>
</evidence>
<sequence>MKKSVKKWLFFVYIAAVMLISTKYNTYAAGNIYVDNLKVNGLTEAFGQPLSNLRFSWEIQTGLNNVNQTEYHVVFANTRNKLENQNYSYDSGWVKSRENTNVTLGYKFSENQLYYWKVQVKDNQGNVSDLSEEHCFSTEVGSAWKTNQAIWSNGGDFAFFRWKKRLDLSNVEKVLFSTTATSPEYSRQYVYNLYVNGQSIGVGPTRLDGNDLYYNVYDITDSLTNGQNVIGCVCYAEQRRAFLGQLICYYKDGTKKIMANTGTDRKEWTCLNGDEAFGNNTTNVGTKQYYTQTAENLNSSKYPKGWLMPAYNDKKWTQPNTSGEMKSYKLCPYKSGVVNRYRQNPAEIRKLSENRYVIDFGNEMIGNVSVQLLCLTSQKWSVGYGEELNSDGSVKSEMRTGNIYRETWNMTPGYQEMSTINMKAFRYMEISGCTEKLSIGNITGWQVRQKTGNQELQFSSDNSILNDEYNLAKRTIENTSQDMYVDTQSRERQNYAGDTFINMMTATSMNSNYSLSAHSIEYALNHPTWPSEYMLYTVQASWKYYLYSGDIDFLNRNYSKIVNCMKVFSINGNGWITDPQRTVMVDWPASERDGYEMESAYYNTVLNAIYCGTCTDMANIAEYVGKTSEASYYRNLRNSVKASMIQKAYNPETGRFSDGLTKEGKKIDHYAQHATAFSLANQVYESQGMAVKMADSLKNEGINKMSVYGTFFLLQGLYNSNQGVLARQIMSNPSDYTGSRTWANMMYNSGATLTTEAWDSTIKSNMSYSHAWGSAPGTWLIQGLFGIKPTEPGWNEAEIKLQPGGVEAASVSVPTTKGKISADYKIEEDGSITLQMKIPSNMKMKIMIPGTVGQRLRINGTETEVVYNTDGYLETTLYGGSYLIIGGQSAVDTSELKECQNIVYRSCGKDWSAYETDGGTIGTKGKSQSLHKIQLRLNQIDGNVKYSVHVNSKGWLDWKKNGESAGEDDKIIQAVKVELEGNAAVQYDIYYRTYCQNYGWLDWAKNGEIAGTIGMNKRVEAFEVKLVPKNGQAPGETSVTYRQKGELSYSVHCQSYGWMSEVTEGTTAGTSGQGKRLEAIKINAKTKCQGAIQYQVHVQSYGWMEWKQNGTAAGTSGKAKRLEAIRIRLTGEMANKFDVYYRVHAQSYGWLDWAKNGEGAGTQGKAKRLEAIQIVLAKKNGVAPGSTQRPSVGMENHVSYTTHVQSYGWQSRAYDGEKSGTEGKSKRLEGIRIKWEDANTKGGIRYRTHVQSYGWQGWQQNDQISGTTGQAKRLEAIQIELTGDAANKYDVYYRVHCQSYGWLGWAKNGDLAGSSGMAKRLEAIEIKVVPKGESVNRGGNAYYSKEQMLDTEQTVIDEEQPGEEIAQEPENDNTAEEETPDSSDNKDTGKITGENKTGEDNVTGNEERDDETEEKSEGKLMEKNE</sequence>
<dbReference type="InterPro" id="IPR012341">
    <property type="entry name" value="6hp_glycosidase-like_sf"/>
</dbReference>
<dbReference type="Pfam" id="PF25788">
    <property type="entry name" value="Ig_Rha78A_N"/>
    <property type="match status" value="1"/>
</dbReference>
<evidence type="ECO:0000313" key="10">
    <source>
        <dbReference type="Proteomes" id="UP000095380"/>
    </source>
</evidence>
<dbReference type="InterPro" id="IPR013783">
    <property type="entry name" value="Ig-like_fold"/>
</dbReference>
<dbReference type="PANTHER" id="PTHR33307:SF6">
    <property type="entry name" value="ALPHA-RHAMNOSIDASE (EUROFUNG)-RELATED"/>
    <property type="match status" value="1"/>
</dbReference>
<dbReference type="InterPro" id="IPR016007">
    <property type="entry name" value="Alpha_rhamnosid"/>
</dbReference>
<dbReference type="Gene3D" id="2.60.420.10">
    <property type="entry name" value="Maltose phosphorylase, domain 3"/>
    <property type="match status" value="1"/>
</dbReference>
<dbReference type="SUPFAM" id="SSF48208">
    <property type="entry name" value="Six-hairpin glycosidases"/>
    <property type="match status" value="1"/>
</dbReference>
<feature type="domain" description="Alpha-L-rhamnosidase concanavalin-like" evidence="5">
    <location>
        <begin position="350"/>
        <end position="447"/>
    </location>
</feature>
<dbReference type="PANTHER" id="PTHR33307">
    <property type="entry name" value="ALPHA-RHAMNOSIDASE (EUROFUNG)"/>
    <property type="match status" value="1"/>
</dbReference>
<dbReference type="RefSeq" id="WP_055194662.1">
    <property type="nucleotide sequence ID" value="NZ_CYYM01000007.1"/>
</dbReference>
<dbReference type="Pfam" id="PF05592">
    <property type="entry name" value="Bac_rhamnosid"/>
    <property type="match status" value="1"/>
</dbReference>
<evidence type="ECO:0000256" key="2">
    <source>
        <dbReference type="ARBA" id="ARBA00012652"/>
    </source>
</evidence>
<keyword evidence="3" id="KW-0378">Hydrolase</keyword>
<evidence type="ECO:0000256" key="1">
    <source>
        <dbReference type="ARBA" id="ARBA00001445"/>
    </source>
</evidence>
<dbReference type="EC" id="3.2.1.40" evidence="2"/>
<reference evidence="9 10" key="1">
    <citation type="submission" date="2015-09" db="EMBL/GenBank/DDBJ databases">
        <authorList>
            <consortium name="Pathogen Informatics"/>
        </authorList>
    </citation>
    <scope>NUCLEOTIDE SEQUENCE [LARGE SCALE GENOMIC DNA]</scope>
    <source>
        <strain evidence="9 10">2789STDY5608851</strain>
    </source>
</reference>
<feature type="domain" description="Alpha-L-rhamnosidase six-hairpin glycosidase" evidence="7">
    <location>
        <begin position="457"/>
        <end position="782"/>
    </location>
</feature>
<evidence type="ECO:0000259" key="7">
    <source>
        <dbReference type="Pfam" id="PF17389"/>
    </source>
</evidence>
<dbReference type="InterPro" id="IPR035398">
    <property type="entry name" value="Bac_rhamnosid_C"/>
</dbReference>
<dbReference type="EMBL" id="CYYM01000007">
    <property type="protein sequence ID" value="CUO13303.1"/>
    <property type="molecule type" value="Genomic_DNA"/>
</dbReference>
<feature type="domain" description="Bacterial alpha-L-rhamnosidase N-terminal" evidence="6">
    <location>
        <begin position="190"/>
        <end position="321"/>
    </location>
</feature>
<protein>
    <recommendedName>
        <fullName evidence="2">alpha-L-rhamnosidase</fullName>
        <ecNumber evidence="2">3.2.1.40</ecNumber>
    </recommendedName>
</protein>
<feature type="region of interest" description="Disordered" evidence="4">
    <location>
        <begin position="1361"/>
        <end position="1425"/>
    </location>
</feature>